<proteinExistence type="predicted"/>
<keyword evidence="2" id="KW-1185">Reference proteome</keyword>
<comment type="caution">
    <text evidence="1">The sequence shown here is derived from an EMBL/GenBank/DDBJ whole genome shotgun (WGS) entry which is preliminary data.</text>
</comment>
<sequence length="213" mass="23241">MYNGQEVLEFEVSPPGRSGALGNNIVELSGNIARGQFQRTVPFEVQIPSRQKTLAGRYTARLEVSLYSDASSVGELADRQYMELVVDVLPRIDASFGTDPVAHQKSQTLDFGTLRQGQKSSLDFSVTANTGYSIKMVSDNRGVLRHEFTQSSIDYDVFLDGNVVSLEGSPPNDVLLSAVTNSHHRMDLLITGNTETGLAGHYSDRLTLVISAD</sequence>
<reference evidence="1 2" key="1">
    <citation type="submission" date="2013-04" db="EMBL/GenBank/DDBJ databases">
        <title>Hyphomonas sp. T24B3 Genome Sequencing.</title>
        <authorList>
            <person name="Lai Q."/>
            <person name="Shao Z."/>
        </authorList>
    </citation>
    <scope>NUCLEOTIDE SEQUENCE [LARGE SCALE GENOMIC DNA]</scope>
    <source>
        <strain evidence="1 2">T24B3</strain>
    </source>
</reference>
<dbReference type="EMBL" id="AWFB01000043">
    <property type="protein sequence ID" value="RAN31881.1"/>
    <property type="molecule type" value="Genomic_DNA"/>
</dbReference>
<evidence type="ECO:0000313" key="2">
    <source>
        <dbReference type="Proteomes" id="UP000249123"/>
    </source>
</evidence>
<gene>
    <name evidence="1" type="ORF">HY3_16185</name>
</gene>
<protein>
    <recommendedName>
        <fullName evidence="3">Spore coat protein U domain-containing protein</fullName>
    </recommendedName>
</protein>
<evidence type="ECO:0000313" key="1">
    <source>
        <dbReference type="EMBL" id="RAN31881.1"/>
    </source>
</evidence>
<evidence type="ECO:0008006" key="3">
    <source>
        <dbReference type="Google" id="ProtNLM"/>
    </source>
</evidence>
<name>A0A062TZX2_9PROT</name>
<dbReference type="AlphaFoldDB" id="A0A062TZX2"/>
<dbReference type="Proteomes" id="UP000249123">
    <property type="component" value="Unassembled WGS sequence"/>
</dbReference>
<organism evidence="1 2">
    <name type="scientific">Hyphomonas pacifica</name>
    <dbReference type="NCBI Taxonomy" id="1280941"/>
    <lineage>
        <taxon>Bacteria</taxon>
        <taxon>Pseudomonadati</taxon>
        <taxon>Pseudomonadota</taxon>
        <taxon>Alphaproteobacteria</taxon>
        <taxon>Hyphomonadales</taxon>
        <taxon>Hyphomonadaceae</taxon>
        <taxon>Hyphomonas</taxon>
    </lineage>
</organism>
<accession>A0A062TZX2</accession>